<protein>
    <submittedName>
        <fullName evidence="1">Uncharacterized protein</fullName>
    </submittedName>
</protein>
<reference evidence="1" key="1">
    <citation type="submission" date="2021-02" db="EMBL/GenBank/DDBJ databases">
        <title>Comparative genomics reveals that relaxation of natural selection precedes convergent phenotypic evolution of cavefish.</title>
        <authorList>
            <person name="Peng Z."/>
        </authorList>
    </citation>
    <scope>NUCLEOTIDE SEQUENCE</scope>
    <source>
        <tissue evidence="1">Muscle</tissue>
    </source>
</reference>
<dbReference type="EMBL" id="JAFHDT010000025">
    <property type="protein sequence ID" value="KAI7791349.1"/>
    <property type="molecule type" value="Genomic_DNA"/>
</dbReference>
<feature type="non-terminal residue" evidence="1">
    <location>
        <position position="65"/>
    </location>
</feature>
<proteinExistence type="predicted"/>
<sequence>FFSCIHEERKYSSSFCLARLQLHFRNTVTRLEFNEKIKVKPYSRLLLKVLKSLQIFRLMTAMDHL</sequence>
<gene>
    <name evidence="1" type="ORF">IRJ41_018740</name>
</gene>
<name>A0A9W7T7Y4_TRIRA</name>
<accession>A0A9W7T7Y4</accession>
<evidence type="ECO:0000313" key="2">
    <source>
        <dbReference type="Proteomes" id="UP001059041"/>
    </source>
</evidence>
<dbReference type="AlphaFoldDB" id="A0A9W7T7Y4"/>
<dbReference type="Proteomes" id="UP001059041">
    <property type="component" value="Linkage Group LG25"/>
</dbReference>
<keyword evidence="2" id="KW-1185">Reference proteome</keyword>
<organism evidence="1 2">
    <name type="scientific">Triplophysa rosa</name>
    <name type="common">Cave loach</name>
    <dbReference type="NCBI Taxonomy" id="992332"/>
    <lineage>
        <taxon>Eukaryota</taxon>
        <taxon>Metazoa</taxon>
        <taxon>Chordata</taxon>
        <taxon>Craniata</taxon>
        <taxon>Vertebrata</taxon>
        <taxon>Euteleostomi</taxon>
        <taxon>Actinopterygii</taxon>
        <taxon>Neopterygii</taxon>
        <taxon>Teleostei</taxon>
        <taxon>Ostariophysi</taxon>
        <taxon>Cypriniformes</taxon>
        <taxon>Nemacheilidae</taxon>
        <taxon>Triplophysa</taxon>
    </lineage>
</organism>
<evidence type="ECO:0000313" key="1">
    <source>
        <dbReference type="EMBL" id="KAI7791349.1"/>
    </source>
</evidence>
<comment type="caution">
    <text evidence="1">The sequence shown here is derived from an EMBL/GenBank/DDBJ whole genome shotgun (WGS) entry which is preliminary data.</text>
</comment>